<evidence type="ECO:0000313" key="2">
    <source>
        <dbReference type="EMBL" id="MPY30192.1"/>
    </source>
</evidence>
<accession>A0A5N8V6E0</accession>
<protein>
    <submittedName>
        <fullName evidence="2">Uncharacterized protein</fullName>
    </submittedName>
</protein>
<feature type="region of interest" description="Disordered" evidence="1">
    <location>
        <begin position="70"/>
        <end position="90"/>
    </location>
</feature>
<name>A0A5N8V6E0_9ACTN</name>
<dbReference type="AlphaFoldDB" id="A0A5N8V6E0"/>
<sequence length="90" mass="9663">MAEMVSDLAFEGGLEDPLRQLLQQPALAGELDSAAAGLKRRTFPPLSTPAALRYLAWSEASSGVQLAEGTAGAVLPDRPSNEWPRKLSEW</sequence>
<organism evidence="2 3">
    <name type="scientific">Streptomyces adustus</name>
    <dbReference type="NCBI Taxonomy" id="1609272"/>
    <lineage>
        <taxon>Bacteria</taxon>
        <taxon>Bacillati</taxon>
        <taxon>Actinomycetota</taxon>
        <taxon>Actinomycetes</taxon>
        <taxon>Kitasatosporales</taxon>
        <taxon>Streptomycetaceae</taxon>
        <taxon>Streptomyces</taxon>
    </lineage>
</organism>
<comment type="caution">
    <text evidence="2">The sequence shown here is derived from an EMBL/GenBank/DDBJ whole genome shotgun (WGS) entry which is preliminary data.</text>
</comment>
<dbReference type="EMBL" id="VJZD01000004">
    <property type="protein sequence ID" value="MPY30192.1"/>
    <property type="molecule type" value="Genomic_DNA"/>
</dbReference>
<proteinExistence type="predicted"/>
<feature type="compositionally biased region" description="Basic and acidic residues" evidence="1">
    <location>
        <begin position="79"/>
        <end position="90"/>
    </location>
</feature>
<keyword evidence="3" id="KW-1185">Reference proteome</keyword>
<reference evidence="2 3" key="1">
    <citation type="submission" date="2019-07" db="EMBL/GenBank/DDBJ databases">
        <title>New species of Amycolatopsis and Streptomyces.</title>
        <authorList>
            <person name="Duangmal K."/>
            <person name="Teo W.F.A."/>
            <person name="Lipun K."/>
        </authorList>
    </citation>
    <scope>NUCLEOTIDE SEQUENCE [LARGE SCALE GENOMIC DNA]</scope>
    <source>
        <strain evidence="2 3">NBRC 109810</strain>
    </source>
</reference>
<gene>
    <name evidence="2" type="ORF">FNH09_02345</name>
</gene>
<dbReference type="Proteomes" id="UP000325849">
    <property type="component" value="Unassembled WGS sequence"/>
</dbReference>
<evidence type="ECO:0000313" key="3">
    <source>
        <dbReference type="Proteomes" id="UP000325849"/>
    </source>
</evidence>
<evidence type="ECO:0000256" key="1">
    <source>
        <dbReference type="SAM" id="MobiDB-lite"/>
    </source>
</evidence>